<sequence>MIEKLYRSPIAYVVLGGILISAFLFNSMLKFADEGNAVMVILIGISIGIVALFITKAIVYQKHSGLFPK</sequence>
<accession>A0A099SZU9</accession>
<feature type="transmembrane region" description="Helical" evidence="1">
    <location>
        <begin position="37"/>
        <end position="59"/>
    </location>
</feature>
<keyword evidence="1" id="KW-0472">Membrane</keyword>
<dbReference type="EMBL" id="JRHO01000014">
    <property type="protein sequence ID" value="KGK98435.1"/>
    <property type="molecule type" value="Genomic_DNA"/>
</dbReference>
<feature type="transmembrane region" description="Helical" evidence="1">
    <location>
        <begin position="12"/>
        <end position="31"/>
    </location>
</feature>
<proteinExistence type="predicted"/>
<dbReference type="Proteomes" id="UP000029859">
    <property type="component" value="Unassembled WGS sequence"/>
</dbReference>
<dbReference type="AlphaFoldDB" id="A0A099SZU9"/>
<evidence type="ECO:0000256" key="1">
    <source>
        <dbReference type="SAM" id="Phobius"/>
    </source>
</evidence>
<organism evidence="2 3">
    <name type="scientific">Methanococcoides methylutens</name>
    <dbReference type="NCBI Taxonomy" id="2226"/>
    <lineage>
        <taxon>Archaea</taxon>
        <taxon>Methanobacteriati</taxon>
        <taxon>Methanobacteriota</taxon>
        <taxon>Stenosarchaea group</taxon>
        <taxon>Methanomicrobia</taxon>
        <taxon>Methanosarcinales</taxon>
        <taxon>Methanosarcinaceae</taxon>
        <taxon>Methanococcoides</taxon>
    </lineage>
</organism>
<keyword evidence="1" id="KW-1133">Transmembrane helix</keyword>
<evidence type="ECO:0000313" key="2">
    <source>
        <dbReference type="EMBL" id="KGK98435.1"/>
    </source>
</evidence>
<protein>
    <submittedName>
        <fullName evidence="2">Uncharacterized protein</fullName>
    </submittedName>
</protein>
<keyword evidence="1" id="KW-0812">Transmembrane</keyword>
<reference evidence="2 3" key="1">
    <citation type="submission" date="2014-09" db="EMBL/GenBank/DDBJ databases">
        <title>Draft genome sequence of an obligately methylotrophic methanogen, Methanococcoides methylutens, isolated from marine sediment.</title>
        <authorList>
            <person name="Guan Y."/>
            <person name="Ngugi D.K."/>
            <person name="Blom J."/>
            <person name="Ali S."/>
            <person name="Ferry J.G."/>
            <person name="Stingl U."/>
        </authorList>
    </citation>
    <scope>NUCLEOTIDE SEQUENCE [LARGE SCALE GENOMIC DNA]</scope>
    <source>
        <strain evidence="2 3">DSM 2657</strain>
    </source>
</reference>
<evidence type="ECO:0000313" key="3">
    <source>
        <dbReference type="Proteomes" id="UP000029859"/>
    </source>
</evidence>
<gene>
    <name evidence="2" type="ORF">LI82_12105</name>
</gene>
<comment type="caution">
    <text evidence="2">The sequence shown here is derived from an EMBL/GenBank/DDBJ whole genome shotgun (WGS) entry which is preliminary data.</text>
</comment>
<keyword evidence="3" id="KW-1185">Reference proteome</keyword>
<name>A0A099SZU9_METMT</name>
<dbReference type="OrthoDB" id="141249at2157"/>
<dbReference type="RefSeq" id="WP_048195916.1">
    <property type="nucleotide sequence ID" value="NZ_CAAGSM010000004.1"/>
</dbReference>